<protein>
    <submittedName>
        <fullName evidence="1">Minor tail protein</fullName>
    </submittedName>
</protein>
<organism evidence="1 2">
    <name type="scientific">Arthrobacter phage BaileyBlu</name>
    <dbReference type="NCBI Taxonomy" id="2910754"/>
    <lineage>
        <taxon>Viruses</taxon>
        <taxon>Duplodnaviria</taxon>
        <taxon>Heunggongvirae</taxon>
        <taxon>Uroviricota</taxon>
        <taxon>Caudoviricetes</taxon>
        <taxon>Casidaviridae</taxon>
        <taxon>Baileybluvirus</taxon>
        <taxon>Baileybluvirus baileyblu</taxon>
    </lineage>
</organism>
<dbReference type="RefSeq" id="YP_010677522.1">
    <property type="nucleotide sequence ID" value="NC_071022.1"/>
</dbReference>
<dbReference type="InterPro" id="IPR037221">
    <property type="entry name" value="H-type_lectin_dom_sf"/>
</dbReference>
<reference evidence="1" key="1">
    <citation type="submission" date="2021-11" db="EMBL/GenBank/DDBJ databases">
        <authorList>
            <person name="Sydney V."/>
            <person name="Hansen K."/>
            <person name="Christner J."/>
            <person name="Deckinger K."/>
            <person name="Miller H."/>
            <person name="Baileys A."/>
            <person name="Berdar T."/>
            <person name="Fuhrer G."/>
            <person name="Everett M."/>
            <person name="Evans I."/>
            <person name="Harbison A."/>
            <person name="Jacks D."/>
            <person name="Philbrick A."/>
            <person name="Learn C."/>
            <person name="Swerdlow S.J."/>
            <person name="Klyczek K."/>
            <person name="Garlena R.A."/>
            <person name="Russell D.A."/>
            <person name="Jacobs-Sera D."/>
            <person name="Hatfull G.F."/>
        </authorList>
    </citation>
    <scope>NUCLEOTIDE SEQUENCE</scope>
</reference>
<dbReference type="Proteomes" id="UP001200142">
    <property type="component" value="Segment"/>
</dbReference>
<accession>A0AA49BRI0</accession>
<evidence type="ECO:0000313" key="1">
    <source>
        <dbReference type="EMBL" id="UJQ87156.1"/>
    </source>
</evidence>
<evidence type="ECO:0000313" key="2">
    <source>
        <dbReference type="Proteomes" id="UP001200142"/>
    </source>
</evidence>
<proteinExistence type="predicted"/>
<sequence>MNNLDLLIPARHEPTDVFRFGLIVAMNPPRVRLDGDLSPVDVTPIITCPIGDGDRVLVQIHNRQLIIVGRVSKYSPVVELGNTENLNDLTEARVYHQAQNVEASTARNYPVALAGLLEVFNTSHAAGGPVYIYQRYTTYNSSSAWVRTNYAGTWNAWRRLVTEEDGVVTMPRIRLTDTGDASSTSTGHAFQIGPDNGQNLIIDGNEIMARNNGVGGQVYFEFGLTSGTAPIDNGSLTRKDYVDRRTYSGSDSITPSAANTPTSKNITFPAGRFSSPPTVMVTPSTTVPGSTVTGWAATDITATGAKLWVTRTNTTNTTLNWIALSND</sequence>
<gene>
    <name evidence="1" type="primary">18</name>
    <name evidence="1" type="ORF">SEA_BAILEYBLU_18</name>
</gene>
<dbReference type="KEGG" id="vg:77953901"/>
<name>A0AA49BRI0_9CAUD</name>
<dbReference type="EMBL" id="OL455900">
    <property type="protein sequence ID" value="UJQ87156.1"/>
    <property type="molecule type" value="Genomic_DNA"/>
</dbReference>
<dbReference type="SUPFAM" id="SSF141086">
    <property type="entry name" value="Agglutinin HPA-like"/>
    <property type="match status" value="1"/>
</dbReference>
<keyword evidence="2" id="KW-1185">Reference proteome</keyword>
<dbReference type="GeneID" id="77953901"/>
<dbReference type="CDD" id="cd19958">
    <property type="entry name" value="pyocin_knob"/>
    <property type="match status" value="1"/>
</dbReference>